<organism evidence="8 9">
    <name type="scientific">Arcticibacter tournemirensis</name>
    <dbReference type="NCBI Taxonomy" id="699437"/>
    <lineage>
        <taxon>Bacteria</taxon>
        <taxon>Pseudomonadati</taxon>
        <taxon>Bacteroidota</taxon>
        <taxon>Sphingobacteriia</taxon>
        <taxon>Sphingobacteriales</taxon>
        <taxon>Sphingobacteriaceae</taxon>
        <taxon>Arcticibacter</taxon>
    </lineage>
</organism>
<evidence type="ECO:0000256" key="6">
    <source>
        <dbReference type="ARBA" id="ARBA00023141"/>
    </source>
</evidence>
<dbReference type="HAMAP" id="MF_00109">
    <property type="entry name" value="Shikimate_kinase"/>
    <property type="match status" value="1"/>
</dbReference>
<keyword evidence="7" id="KW-0479">Metal-binding</keyword>
<evidence type="ECO:0000256" key="1">
    <source>
        <dbReference type="ARBA" id="ARBA00022605"/>
    </source>
</evidence>
<protein>
    <recommendedName>
        <fullName evidence="7">Shikimate kinase</fullName>
        <shortName evidence="7">SK</shortName>
        <ecNumber evidence="7">2.7.1.71</ecNumber>
    </recommendedName>
</protein>
<feature type="binding site" evidence="7">
    <location>
        <position position="78"/>
    </location>
    <ligand>
        <name>substrate</name>
    </ligand>
</feature>
<keyword evidence="2 7" id="KW-0808">Transferase</keyword>
<dbReference type="Gene3D" id="3.40.50.300">
    <property type="entry name" value="P-loop containing nucleotide triphosphate hydrolases"/>
    <property type="match status" value="1"/>
</dbReference>
<dbReference type="EC" id="2.7.1.71" evidence="7"/>
<name>A0A4Q0M8K6_9SPHI</name>
<keyword evidence="3 7" id="KW-0547">Nucleotide-binding</keyword>
<keyword evidence="1 7" id="KW-0028">Amino-acid biosynthesis</keyword>
<keyword evidence="6 7" id="KW-0057">Aromatic amino acid biosynthesis</keyword>
<comment type="similarity">
    <text evidence="7">Belongs to the shikimate kinase family.</text>
</comment>
<evidence type="ECO:0000256" key="2">
    <source>
        <dbReference type="ARBA" id="ARBA00022679"/>
    </source>
</evidence>
<dbReference type="InterPro" id="IPR000623">
    <property type="entry name" value="Shikimate_kinase/TSH1"/>
</dbReference>
<evidence type="ECO:0000256" key="4">
    <source>
        <dbReference type="ARBA" id="ARBA00022777"/>
    </source>
</evidence>
<comment type="caution">
    <text evidence="8">The sequence shown here is derived from an EMBL/GenBank/DDBJ whole genome shotgun (WGS) entry which is preliminary data.</text>
</comment>
<evidence type="ECO:0000313" key="8">
    <source>
        <dbReference type="EMBL" id="RXF69491.1"/>
    </source>
</evidence>
<keyword evidence="4 7" id="KW-0418">Kinase</keyword>
<comment type="catalytic activity">
    <reaction evidence="7">
        <text>shikimate + ATP = 3-phosphoshikimate + ADP + H(+)</text>
        <dbReference type="Rhea" id="RHEA:13121"/>
        <dbReference type="ChEBI" id="CHEBI:15378"/>
        <dbReference type="ChEBI" id="CHEBI:30616"/>
        <dbReference type="ChEBI" id="CHEBI:36208"/>
        <dbReference type="ChEBI" id="CHEBI:145989"/>
        <dbReference type="ChEBI" id="CHEBI:456216"/>
        <dbReference type="EC" id="2.7.1.71"/>
    </reaction>
</comment>
<dbReference type="EMBL" id="RXOC01000007">
    <property type="protein sequence ID" value="RXF69491.1"/>
    <property type="molecule type" value="Genomic_DNA"/>
</dbReference>
<evidence type="ECO:0000256" key="7">
    <source>
        <dbReference type="HAMAP-Rule" id="MF_00109"/>
    </source>
</evidence>
<feature type="binding site" evidence="7">
    <location>
        <begin position="10"/>
        <end position="15"/>
    </location>
    <ligand>
        <name>ATP</name>
        <dbReference type="ChEBI" id="CHEBI:30616"/>
    </ligand>
</feature>
<sequence>MRIFLVGFMGCGKTTLGRKLASRLSVPFTDLDKVFEEVTGKTVPLYFKEFGEDAFRKAERDVLQISDFPDDVVIATGGGAPCYYNNMDWMNANGFTVYISLSPAALAKRLETADEERPVLRDHKGTALVEFIAEKLKEREPFYKQAHLIAEGISLSAEKLASAIALHQLR</sequence>
<dbReference type="GO" id="GO:0004765">
    <property type="term" value="F:shikimate kinase activity"/>
    <property type="evidence" value="ECO:0007669"/>
    <property type="project" value="UniProtKB-UniRule"/>
</dbReference>
<gene>
    <name evidence="7" type="primary">aroK</name>
    <name evidence="8" type="ORF">EKH83_12495</name>
</gene>
<dbReference type="InterPro" id="IPR031322">
    <property type="entry name" value="Shikimate/glucono_kinase"/>
</dbReference>
<feature type="binding site" evidence="7">
    <location>
        <position position="117"/>
    </location>
    <ligand>
        <name>ATP</name>
        <dbReference type="ChEBI" id="CHEBI:30616"/>
    </ligand>
</feature>
<dbReference type="GO" id="GO:0008652">
    <property type="term" value="P:amino acid biosynthetic process"/>
    <property type="evidence" value="ECO:0007669"/>
    <property type="project" value="UniProtKB-KW"/>
</dbReference>
<dbReference type="Proteomes" id="UP000290848">
    <property type="component" value="Unassembled WGS sequence"/>
</dbReference>
<reference evidence="8 9" key="1">
    <citation type="submission" date="2018-12" db="EMBL/GenBank/DDBJ databases">
        <title>The Draft Genome Sequence of the Soil Bacterium Pedobacter tournemirensis R1.</title>
        <authorList>
            <person name="He J."/>
        </authorList>
    </citation>
    <scope>NUCLEOTIDE SEQUENCE [LARGE SCALE GENOMIC DNA]</scope>
    <source>
        <strain evidence="8 9">R1</strain>
    </source>
</reference>
<dbReference type="RefSeq" id="WP_128769763.1">
    <property type="nucleotide sequence ID" value="NZ_RXOC01000007.1"/>
</dbReference>
<comment type="cofactor">
    <cofactor evidence="7">
        <name>Mg(2+)</name>
        <dbReference type="ChEBI" id="CHEBI:18420"/>
    </cofactor>
    <text evidence="7">Binds 1 Mg(2+) ion per subunit.</text>
</comment>
<dbReference type="AlphaFoldDB" id="A0A4Q0M8K6"/>
<comment type="pathway">
    <text evidence="7">Metabolic intermediate biosynthesis; chorismate biosynthesis; chorismate from D-erythrose 4-phosphate and phosphoenolpyruvate: step 5/7.</text>
</comment>
<proteinExistence type="inferred from homology"/>
<keyword evidence="5 7" id="KW-0067">ATP-binding</keyword>
<feature type="binding site" evidence="7">
    <location>
        <position position="139"/>
    </location>
    <ligand>
        <name>substrate</name>
    </ligand>
</feature>
<comment type="subunit">
    <text evidence="7">Monomer.</text>
</comment>
<comment type="function">
    <text evidence="7">Catalyzes the specific phosphorylation of the 3-hydroxyl group of shikimic acid using ATP as a cosubstrate.</text>
</comment>
<dbReference type="PRINTS" id="PR01100">
    <property type="entry name" value="SHIKIMTKNASE"/>
</dbReference>
<feature type="binding site" evidence="7">
    <location>
        <position position="32"/>
    </location>
    <ligand>
        <name>substrate</name>
    </ligand>
</feature>
<dbReference type="GO" id="GO:0009423">
    <property type="term" value="P:chorismate biosynthetic process"/>
    <property type="evidence" value="ECO:0007669"/>
    <property type="project" value="UniProtKB-UniRule"/>
</dbReference>
<evidence type="ECO:0000256" key="3">
    <source>
        <dbReference type="ARBA" id="ARBA00022741"/>
    </source>
</evidence>
<dbReference type="Pfam" id="PF01202">
    <property type="entry name" value="SKI"/>
    <property type="match status" value="1"/>
</dbReference>
<dbReference type="UniPathway" id="UPA00053">
    <property type="reaction ID" value="UER00088"/>
</dbReference>
<comment type="caution">
    <text evidence="7">Lacks conserved residue(s) required for the propagation of feature annotation.</text>
</comment>
<feature type="binding site" evidence="7">
    <location>
        <position position="56"/>
    </location>
    <ligand>
        <name>substrate</name>
    </ligand>
</feature>
<dbReference type="SUPFAM" id="SSF52540">
    <property type="entry name" value="P-loop containing nucleoside triphosphate hydrolases"/>
    <property type="match status" value="1"/>
</dbReference>
<dbReference type="InterPro" id="IPR027417">
    <property type="entry name" value="P-loop_NTPase"/>
</dbReference>
<dbReference type="GO" id="GO:0005524">
    <property type="term" value="F:ATP binding"/>
    <property type="evidence" value="ECO:0007669"/>
    <property type="project" value="UniProtKB-UniRule"/>
</dbReference>
<keyword evidence="7" id="KW-0460">Magnesium</keyword>
<comment type="subcellular location">
    <subcellularLocation>
        <location evidence="7">Cytoplasm</location>
    </subcellularLocation>
</comment>
<dbReference type="PANTHER" id="PTHR21087:SF16">
    <property type="entry name" value="SHIKIMATE KINASE 1, CHLOROPLASTIC"/>
    <property type="match status" value="1"/>
</dbReference>
<dbReference type="GO" id="GO:0009073">
    <property type="term" value="P:aromatic amino acid family biosynthetic process"/>
    <property type="evidence" value="ECO:0007669"/>
    <property type="project" value="UniProtKB-KW"/>
</dbReference>
<dbReference type="PANTHER" id="PTHR21087">
    <property type="entry name" value="SHIKIMATE KINASE"/>
    <property type="match status" value="1"/>
</dbReference>
<dbReference type="CDD" id="cd00464">
    <property type="entry name" value="SK"/>
    <property type="match status" value="1"/>
</dbReference>
<accession>A0A4Q0M8K6</accession>
<feature type="binding site" evidence="7">
    <location>
        <position position="14"/>
    </location>
    <ligand>
        <name>Mg(2+)</name>
        <dbReference type="ChEBI" id="CHEBI:18420"/>
    </ligand>
</feature>
<dbReference type="GO" id="GO:0000287">
    <property type="term" value="F:magnesium ion binding"/>
    <property type="evidence" value="ECO:0007669"/>
    <property type="project" value="UniProtKB-UniRule"/>
</dbReference>
<dbReference type="GO" id="GO:0005829">
    <property type="term" value="C:cytosol"/>
    <property type="evidence" value="ECO:0007669"/>
    <property type="project" value="TreeGrafter"/>
</dbReference>
<evidence type="ECO:0000256" key="5">
    <source>
        <dbReference type="ARBA" id="ARBA00022840"/>
    </source>
</evidence>
<evidence type="ECO:0000313" key="9">
    <source>
        <dbReference type="Proteomes" id="UP000290848"/>
    </source>
</evidence>
<keyword evidence="7" id="KW-0963">Cytoplasm</keyword>